<evidence type="ECO:0000259" key="6">
    <source>
        <dbReference type="Pfam" id="PF01869"/>
    </source>
</evidence>
<sequence>MTVIRPDQDADHAPVPDTRGTGNPNDLNRPAALVLCVDAGGTSCKAAALSADGELASSVGGPCNVSTVGLDTTFATITAVVHDALRKHPSTRGQSPAAAFTKVWVGLAGYDRPTLQPIINDALSQLFGLSLNGGLRVSSDIDLLPACLMSEPDIISAIVLVVGTGSVAMSYKRKGKEFERVGRAGGWGRLLGDEGSGYAIGREGIRRTLKDCDAHALRKSTADGLACFSPLSREVLGYFQRRNADCTPETLLSHILIRSTVGNIGEDDDASRTKTIASVASAVFAVAEKDAEAKQIVESGASSVAELVQMLVKEQTINVGQCALILGGGLMGNLLYREAVRGIIQEQCGKFNQVKFVNDPAVSAAKSLFDYSRDSL</sequence>
<evidence type="ECO:0000313" key="8">
    <source>
        <dbReference type="Proteomes" id="UP000696573"/>
    </source>
</evidence>
<evidence type="ECO:0000256" key="2">
    <source>
        <dbReference type="ARBA" id="ARBA00012122"/>
    </source>
</evidence>
<evidence type="ECO:0000256" key="4">
    <source>
        <dbReference type="ARBA" id="ARBA00031123"/>
    </source>
</evidence>
<reference evidence="7" key="1">
    <citation type="submission" date="2021-10" db="EMBL/GenBank/DDBJ databases">
        <authorList>
            <person name="Piombo E."/>
        </authorList>
    </citation>
    <scope>NUCLEOTIDE SEQUENCE</scope>
</reference>
<comment type="caution">
    <text evidence="7">The sequence shown here is derived from an EMBL/GenBank/DDBJ whole genome shotgun (WGS) entry which is preliminary data.</text>
</comment>
<dbReference type="SUPFAM" id="SSF53067">
    <property type="entry name" value="Actin-like ATPase domain"/>
    <property type="match status" value="2"/>
</dbReference>
<protein>
    <recommendedName>
        <fullName evidence="3">N-acetyl-D-glucosamine kinase</fullName>
        <ecNumber evidence="2">2.7.1.59</ecNumber>
    </recommendedName>
    <alternativeName>
        <fullName evidence="4">GlcNAc kinase</fullName>
    </alternativeName>
</protein>
<dbReference type="AlphaFoldDB" id="A0A9N9VUU3"/>
<dbReference type="GO" id="GO:0045127">
    <property type="term" value="F:N-acetylglucosamine kinase activity"/>
    <property type="evidence" value="ECO:0007669"/>
    <property type="project" value="UniProtKB-EC"/>
</dbReference>
<dbReference type="InterPro" id="IPR043129">
    <property type="entry name" value="ATPase_NBD"/>
</dbReference>
<feature type="region of interest" description="Disordered" evidence="5">
    <location>
        <begin position="1"/>
        <end position="26"/>
    </location>
</feature>
<organism evidence="7 8">
    <name type="scientific">Clonostachys rhizophaga</name>
    <dbReference type="NCBI Taxonomy" id="160324"/>
    <lineage>
        <taxon>Eukaryota</taxon>
        <taxon>Fungi</taxon>
        <taxon>Dikarya</taxon>
        <taxon>Ascomycota</taxon>
        <taxon>Pezizomycotina</taxon>
        <taxon>Sordariomycetes</taxon>
        <taxon>Hypocreomycetidae</taxon>
        <taxon>Hypocreales</taxon>
        <taxon>Bionectriaceae</taxon>
        <taxon>Clonostachys</taxon>
    </lineage>
</organism>
<evidence type="ECO:0000313" key="7">
    <source>
        <dbReference type="EMBL" id="CAH0033874.1"/>
    </source>
</evidence>
<evidence type="ECO:0000256" key="3">
    <source>
        <dbReference type="ARBA" id="ARBA00014974"/>
    </source>
</evidence>
<dbReference type="Proteomes" id="UP000696573">
    <property type="component" value="Unassembled WGS sequence"/>
</dbReference>
<dbReference type="InterPro" id="IPR052519">
    <property type="entry name" value="Euk-type_GlcNAc_Kinase"/>
</dbReference>
<name>A0A9N9VUU3_9HYPO</name>
<dbReference type="InterPro" id="IPR002731">
    <property type="entry name" value="ATPase_BadF"/>
</dbReference>
<dbReference type="OrthoDB" id="311172at2759"/>
<feature type="domain" description="ATPase BadF/BadG/BcrA/BcrD type" evidence="6">
    <location>
        <begin position="37"/>
        <end position="362"/>
    </location>
</feature>
<dbReference type="Gene3D" id="3.30.420.40">
    <property type="match status" value="2"/>
</dbReference>
<comment type="similarity">
    <text evidence="1">Belongs to the eukaryotic-type N-acetylglucosamine kinase family.</text>
</comment>
<evidence type="ECO:0000256" key="5">
    <source>
        <dbReference type="SAM" id="MobiDB-lite"/>
    </source>
</evidence>
<evidence type="ECO:0000256" key="1">
    <source>
        <dbReference type="ARBA" id="ARBA00006198"/>
    </source>
</evidence>
<dbReference type="EMBL" id="CABFNQ020000748">
    <property type="protein sequence ID" value="CAH0033874.1"/>
    <property type="molecule type" value="Genomic_DNA"/>
</dbReference>
<dbReference type="PANTHER" id="PTHR43190">
    <property type="entry name" value="N-ACETYL-D-GLUCOSAMINE KINASE"/>
    <property type="match status" value="1"/>
</dbReference>
<proteinExistence type="inferred from homology"/>
<dbReference type="Pfam" id="PF01869">
    <property type="entry name" value="BcrAD_BadFG"/>
    <property type="match status" value="1"/>
</dbReference>
<dbReference type="EC" id="2.7.1.59" evidence="2"/>
<feature type="compositionally biased region" description="Basic and acidic residues" evidence="5">
    <location>
        <begin position="1"/>
        <end position="14"/>
    </location>
</feature>
<gene>
    <name evidence="7" type="ORF">CRHIZ90672A_00006790</name>
</gene>
<dbReference type="PANTHER" id="PTHR43190:SF3">
    <property type="entry name" value="N-ACETYL-D-GLUCOSAMINE KINASE"/>
    <property type="match status" value="1"/>
</dbReference>
<accession>A0A9N9VUU3</accession>
<keyword evidence="8" id="KW-1185">Reference proteome</keyword>